<protein>
    <submittedName>
        <fullName evidence="3">General secretion pathway protein GspK</fullName>
    </submittedName>
</protein>
<reference evidence="3" key="1">
    <citation type="submission" date="2019-02" db="EMBL/GenBank/DDBJ databases">
        <authorList>
            <person name="Li S.-H."/>
        </authorList>
    </citation>
    <scope>NUCLEOTIDE SEQUENCE</scope>
    <source>
        <strain evidence="3">IMCC11814</strain>
    </source>
</reference>
<evidence type="ECO:0000256" key="1">
    <source>
        <dbReference type="SAM" id="MobiDB-lite"/>
    </source>
</evidence>
<accession>A0ABT3T5K3</accession>
<keyword evidence="4" id="KW-1185">Reference proteome</keyword>
<evidence type="ECO:0000313" key="3">
    <source>
        <dbReference type="EMBL" id="MCX2977560.1"/>
    </source>
</evidence>
<sequence length="305" mass="33461">MKLMQAGTPQRPSGWRPSGWRPSARESERGVALAIVVWFIAGMSLLVVGMVSQARLDTRMAQLHVARAKAVAAGDGAIRLMLAERLLVPRPAAADLLRGDYQIGDTSVSVTLYPEAALINMNQASYQTLVALFELLAGLLPDEANLLADNVLKWRGDAPGADNKKSVRRDFKSAEDVLRVNGLSRTVFDAIRDYIVVGNSRGSTTDWAQAPEALLAVLKETQPDELQRVLQQRETRPETEVESPGSAQRTLSGFLRADALVHYGDQYWLRRHWVSLGGAAPGGTLPWRSKRTEPPRVYGRRGGVD</sequence>
<dbReference type="Proteomes" id="UP001143304">
    <property type="component" value="Unassembled WGS sequence"/>
</dbReference>
<keyword evidence="2" id="KW-0472">Membrane</keyword>
<dbReference type="SUPFAM" id="SSF81585">
    <property type="entry name" value="PsbU/PolX domain-like"/>
    <property type="match status" value="1"/>
</dbReference>
<organism evidence="3 4">
    <name type="scientific">Candidatus Marimicrobium litorale</name>
    <dbReference type="NCBI Taxonomy" id="2518991"/>
    <lineage>
        <taxon>Bacteria</taxon>
        <taxon>Pseudomonadati</taxon>
        <taxon>Pseudomonadota</taxon>
        <taxon>Gammaproteobacteria</taxon>
        <taxon>Cellvibrionales</taxon>
        <taxon>Halieaceae</taxon>
        <taxon>Marimicrobium</taxon>
    </lineage>
</organism>
<dbReference type="EMBL" id="SHNO01000001">
    <property type="protein sequence ID" value="MCX2977560.1"/>
    <property type="molecule type" value="Genomic_DNA"/>
</dbReference>
<keyword evidence="2" id="KW-0812">Transmembrane</keyword>
<evidence type="ECO:0000256" key="2">
    <source>
        <dbReference type="SAM" id="Phobius"/>
    </source>
</evidence>
<dbReference type="RefSeq" id="WP_279249274.1">
    <property type="nucleotide sequence ID" value="NZ_SHNO01000001.1"/>
</dbReference>
<feature type="region of interest" description="Disordered" evidence="1">
    <location>
        <begin position="1"/>
        <end position="23"/>
    </location>
</feature>
<comment type="caution">
    <text evidence="3">The sequence shown here is derived from an EMBL/GenBank/DDBJ whole genome shotgun (WGS) entry which is preliminary data.</text>
</comment>
<name>A0ABT3T5K3_9GAMM</name>
<evidence type="ECO:0000313" key="4">
    <source>
        <dbReference type="Proteomes" id="UP001143304"/>
    </source>
</evidence>
<proteinExistence type="predicted"/>
<feature type="transmembrane region" description="Helical" evidence="2">
    <location>
        <begin position="30"/>
        <end position="51"/>
    </location>
</feature>
<feature type="region of interest" description="Disordered" evidence="1">
    <location>
        <begin position="284"/>
        <end position="305"/>
    </location>
</feature>
<keyword evidence="2" id="KW-1133">Transmembrane helix</keyword>
<gene>
    <name evidence="3" type="ORF">EYC82_09365</name>
</gene>